<dbReference type="Proteomes" id="UP000642876">
    <property type="component" value="Unassembled WGS sequence"/>
</dbReference>
<keyword evidence="3 5" id="KW-1133">Transmembrane helix</keyword>
<sequence>MIGAIFLMATSAIGPGFLTQTSVFTAKMGAAFAFAILLSIIVDVVIQLNVWRILGASGLRASEMANALLPGLGWFLAILVGIGGLVFNIGNIAGTGLGVQALTGGSVDPKIGGAISAIIAIVVFLWKRAGAALDVIVGILGAMMILLMLYVAISSNPPVAEAMRQSVAPDAVDFKVITTLIGGSIGGYIVFAGVHRLIDAGHTGPENMDYVSRSAVTGIIVTGIMRVLLFLAVLGVVATGVALSEDNTAADVFYQAAGDFGRRAFGLVLWAAGLSSVIGASFTSISFLTKQGFDPKKRGWLTVGFIVISAVIYLLLGSAPQRLLIFAGAFNGLILPIGFAVVLFAGFFRRDLLRGYKPPVWMLALGAITLIGCVWMGWGSISNLPAVWS</sequence>
<feature type="transmembrane region" description="Helical" evidence="5">
    <location>
        <begin position="323"/>
        <end position="348"/>
    </location>
</feature>
<dbReference type="GO" id="GO:0005384">
    <property type="term" value="F:manganese ion transmembrane transporter activity"/>
    <property type="evidence" value="ECO:0007669"/>
    <property type="project" value="TreeGrafter"/>
</dbReference>
<dbReference type="KEGG" id="cluj:IAU68_03315"/>
<gene>
    <name evidence="6" type="ORF">H7348_09075</name>
    <name evidence="7" type="ORF">IAU68_03315</name>
</gene>
<evidence type="ECO:0000256" key="1">
    <source>
        <dbReference type="ARBA" id="ARBA00004141"/>
    </source>
</evidence>
<dbReference type="GO" id="GO:0034755">
    <property type="term" value="P:iron ion transmembrane transport"/>
    <property type="evidence" value="ECO:0007669"/>
    <property type="project" value="TreeGrafter"/>
</dbReference>
<dbReference type="AlphaFoldDB" id="A0A7H0K1Y4"/>
<feature type="transmembrane region" description="Helical" evidence="5">
    <location>
        <begin position="360"/>
        <end position="381"/>
    </location>
</feature>
<evidence type="ECO:0000256" key="5">
    <source>
        <dbReference type="SAM" id="Phobius"/>
    </source>
</evidence>
<dbReference type="GO" id="GO:0005886">
    <property type="term" value="C:plasma membrane"/>
    <property type="evidence" value="ECO:0007669"/>
    <property type="project" value="TreeGrafter"/>
</dbReference>
<dbReference type="PANTHER" id="PTHR11706:SF2">
    <property type="entry name" value="TRANSPORTER PROTEIN"/>
    <property type="match status" value="1"/>
</dbReference>
<evidence type="ECO:0000313" key="9">
    <source>
        <dbReference type="Proteomes" id="UP000642876"/>
    </source>
</evidence>
<feature type="transmembrane region" description="Helical" evidence="5">
    <location>
        <begin position="264"/>
        <end position="288"/>
    </location>
</feature>
<dbReference type="EMBL" id="JACMYE010000007">
    <property type="protein sequence ID" value="MBC3179452.1"/>
    <property type="molecule type" value="Genomic_DNA"/>
</dbReference>
<dbReference type="GO" id="GO:0015086">
    <property type="term" value="F:cadmium ion transmembrane transporter activity"/>
    <property type="evidence" value="ECO:0007669"/>
    <property type="project" value="TreeGrafter"/>
</dbReference>
<comment type="subcellular location">
    <subcellularLocation>
        <location evidence="1">Membrane</location>
        <topology evidence="1">Multi-pass membrane protein</topology>
    </subcellularLocation>
</comment>
<accession>A0A7H0K1Y4</accession>
<name>A0A7H0K1Y4_9CORY</name>
<evidence type="ECO:0000313" key="6">
    <source>
        <dbReference type="EMBL" id="MBC3179452.1"/>
    </source>
</evidence>
<dbReference type="Proteomes" id="UP000516235">
    <property type="component" value="Chromosome"/>
</dbReference>
<keyword evidence="2 5" id="KW-0812">Transmembrane</keyword>
<evidence type="ECO:0000256" key="4">
    <source>
        <dbReference type="ARBA" id="ARBA00023136"/>
    </source>
</evidence>
<feature type="transmembrane region" description="Helical" evidence="5">
    <location>
        <begin position="300"/>
        <end position="317"/>
    </location>
</feature>
<evidence type="ECO:0000256" key="2">
    <source>
        <dbReference type="ARBA" id="ARBA00022692"/>
    </source>
</evidence>
<feature type="transmembrane region" description="Helical" evidence="5">
    <location>
        <begin position="28"/>
        <end position="46"/>
    </location>
</feature>
<dbReference type="PANTHER" id="PTHR11706">
    <property type="entry name" value="SOLUTE CARRIER PROTEIN FAMILY 11 MEMBER"/>
    <property type="match status" value="1"/>
</dbReference>
<feature type="transmembrane region" description="Helical" evidence="5">
    <location>
        <begin position="215"/>
        <end position="244"/>
    </location>
</feature>
<evidence type="ECO:0000313" key="7">
    <source>
        <dbReference type="EMBL" id="QNP91300.1"/>
    </source>
</evidence>
<reference evidence="8 9" key="1">
    <citation type="submission" date="2020-08" db="EMBL/GenBank/DDBJ databases">
        <title>novel species in genus Corynebacterium.</title>
        <authorList>
            <person name="Zhang G."/>
        </authorList>
    </citation>
    <scope>NUCLEOTIDE SEQUENCE [LARGE SCALE GENOMIC DNA]</scope>
    <source>
        <strain evidence="7">Zg-917</strain>
        <strain evidence="8 9">zg-917</strain>
    </source>
</reference>
<protein>
    <submittedName>
        <fullName evidence="7">Divalent metal cation transporter</fullName>
    </submittedName>
</protein>
<keyword evidence="9" id="KW-1185">Reference proteome</keyword>
<feature type="transmembrane region" description="Helical" evidence="5">
    <location>
        <begin position="133"/>
        <end position="154"/>
    </location>
</feature>
<dbReference type="InterPro" id="IPR001046">
    <property type="entry name" value="NRAMP_fam"/>
</dbReference>
<feature type="transmembrane region" description="Helical" evidence="5">
    <location>
        <begin position="174"/>
        <end position="194"/>
    </location>
</feature>
<feature type="transmembrane region" description="Helical" evidence="5">
    <location>
        <begin position="109"/>
        <end position="126"/>
    </location>
</feature>
<feature type="transmembrane region" description="Helical" evidence="5">
    <location>
        <begin position="67"/>
        <end position="89"/>
    </location>
</feature>
<evidence type="ECO:0000256" key="3">
    <source>
        <dbReference type="ARBA" id="ARBA00022989"/>
    </source>
</evidence>
<proteinExistence type="predicted"/>
<organism evidence="7 8">
    <name type="scientific">Corynebacterium lujinxingii</name>
    <dbReference type="NCBI Taxonomy" id="2763010"/>
    <lineage>
        <taxon>Bacteria</taxon>
        <taxon>Bacillati</taxon>
        <taxon>Actinomycetota</taxon>
        <taxon>Actinomycetes</taxon>
        <taxon>Mycobacteriales</taxon>
        <taxon>Corynebacteriaceae</taxon>
        <taxon>Corynebacterium</taxon>
    </lineage>
</organism>
<evidence type="ECO:0000313" key="8">
    <source>
        <dbReference type="Proteomes" id="UP000516235"/>
    </source>
</evidence>
<dbReference type="EMBL" id="CP061032">
    <property type="protein sequence ID" value="QNP91300.1"/>
    <property type="molecule type" value="Genomic_DNA"/>
</dbReference>
<keyword evidence="4 5" id="KW-0472">Membrane</keyword>
<dbReference type="Pfam" id="PF01566">
    <property type="entry name" value="Nramp"/>
    <property type="match status" value="1"/>
</dbReference>